<dbReference type="InterPro" id="IPR006119">
    <property type="entry name" value="Resolv_N"/>
</dbReference>
<keyword evidence="3" id="KW-0233">DNA recombination</keyword>
<feature type="domain" description="Resolvase/invertase-type recombinase catalytic" evidence="6">
    <location>
        <begin position="3"/>
        <end position="153"/>
    </location>
</feature>
<dbReference type="InterPro" id="IPR006118">
    <property type="entry name" value="Recombinase_CS"/>
</dbReference>
<dbReference type="GO" id="GO:0003677">
    <property type="term" value="F:DNA binding"/>
    <property type="evidence" value="ECO:0007669"/>
    <property type="project" value="UniProtKB-KW"/>
</dbReference>
<dbReference type="SUPFAM" id="SSF53041">
    <property type="entry name" value="Resolvase-like"/>
    <property type="match status" value="1"/>
</dbReference>
<dbReference type="InterPro" id="IPR036162">
    <property type="entry name" value="Resolvase-like_N_sf"/>
</dbReference>
<dbReference type="OrthoDB" id="9811097at2"/>
<reference evidence="8 9" key="1">
    <citation type="submission" date="2018-06" db="EMBL/GenBank/DDBJ databases">
        <title>Paenibacillus imtechensis sp. nov.</title>
        <authorList>
            <person name="Pinnaka A.K."/>
            <person name="Singh H."/>
            <person name="Kaur M."/>
        </authorList>
    </citation>
    <scope>NUCLEOTIDE SEQUENCE [LARGE SCALE GENOMIC DNA]</scope>
    <source>
        <strain evidence="8 9">SMB1</strain>
    </source>
</reference>
<dbReference type="Pfam" id="PF13408">
    <property type="entry name" value="Zn_ribbon_recom"/>
    <property type="match status" value="1"/>
</dbReference>
<dbReference type="Pfam" id="PF00239">
    <property type="entry name" value="Resolvase"/>
    <property type="match status" value="1"/>
</dbReference>
<dbReference type="Pfam" id="PF07508">
    <property type="entry name" value="Recombinase"/>
    <property type="match status" value="1"/>
</dbReference>
<evidence type="ECO:0000313" key="8">
    <source>
        <dbReference type="EMBL" id="PZD95191.1"/>
    </source>
</evidence>
<dbReference type="PANTHER" id="PTHR30461:SF23">
    <property type="entry name" value="DNA RECOMBINASE-RELATED"/>
    <property type="match status" value="1"/>
</dbReference>
<dbReference type="PROSITE" id="PS51736">
    <property type="entry name" value="RECOMBINASES_3"/>
    <property type="match status" value="1"/>
</dbReference>
<protein>
    <recommendedName>
        <fullName evidence="10">Recombinase family protein</fullName>
    </recommendedName>
</protein>
<feature type="active site" description="O-(5'-phospho-DNA)-serine intermediate" evidence="4 5">
    <location>
        <position position="11"/>
    </location>
</feature>
<dbReference type="Gene3D" id="3.90.1750.20">
    <property type="entry name" value="Putative Large Serine Recombinase, Chain B, Domain 2"/>
    <property type="match status" value="1"/>
</dbReference>
<dbReference type="PROSITE" id="PS51737">
    <property type="entry name" value="RECOMBINASE_DNA_BIND"/>
    <property type="match status" value="1"/>
</dbReference>
<comment type="caution">
    <text evidence="8">The sequence shown here is derived from an EMBL/GenBank/DDBJ whole genome shotgun (WGS) entry which is preliminary data.</text>
</comment>
<keyword evidence="2" id="KW-0238">DNA-binding</keyword>
<feature type="domain" description="Recombinase" evidence="7">
    <location>
        <begin position="161"/>
        <end position="273"/>
    </location>
</feature>
<evidence type="ECO:0000256" key="1">
    <source>
        <dbReference type="ARBA" id="ARBA00022908"/>
    </source>
</evidence>
<evidence type="ECO:0000259" key="7">
    <source>
        <dbReference type="PROSITE" id="PS51737"/>
    </source>
</evidence>
<dbReference type="GO" id="GO:0000150">
    <property type="term" value="F:DNA strand exchange activity"/>
    <property type="evidence" value="ECO:0007669"/>
    <property type="project" value="InterPro"/>
</dbReference>
<evidence type="ECO:0000256" key="5">
    <source>
        <dbReference type="PROSITE-ProRule" id="PRU10137"/>
    </source>
</evidence>
<evidence type="ECO:0000256" key="3">
    <source>
        <dbReference type="ARBA" id="ARBA00023172"/>
    </source>
</evidence>
<dbReference type="PROSITE" id="PS00397">
    <property type="entry name" value="RECOMBINASES_1"/>
    <property type="match status" value="1"/>
</dbReference>
<organism evidence="8 9">
    <name type="scientific">Paenibacillus sambharensis</name>
    <dbReference type="NCBI Taxonomy" id="1803190"/>
    <lineage>
        <taxon>Bacteria</taxon>
        <taxon>Bacillati</taxon>
        <taxon>Bacillota</taxon>
        <taxon>Bacilli</taxon>
        <taxon>Bacillales</taxon>
        <taxon>Paenibacillaceae</taxon>
        <taxon>Paenibacillus</taxon>
    </lineage>
</organism>
<evidence type="ECO:0000313" key="9">
    <source>
        <dbReference type="Proteomes" id="UP000249522"/>
    </source>
</evidence>
<sequence length="473" mass="54538">MNRAAIYIRVSTDRQAEEGFSLEAQHDILMDLIERKGLQLFKVYSDPGVSGGSFKRPGIQMMIKDMKDGKFDTILIHKLDRLSRNLGDLYGFMAMINKLEVRLIIAAQGSEEIDTRSPMGKAFLLFSGIWAEIYLDNLREETLKGLVKKANKGGRHMSRPPLGYTYDPEHNLVIVEDEAKLVREVYELYLSGMGRNKIAQHMNSHSRLKEGGKWDAKAVLTIVSNPTYAGFNHFKPADWDQDKRILTQGDHEAIIGVDDFEKAKKMQSRRKSGEMSNNSYEYAYSGILRCNKCGSNFNGNSTKQKLKTGMTIYKGYRCHNNYLYKTCDTPFISETVLNKLVFERILLSGQTVQERKQKRKEQVDMQKEVEISNRRRKNWMMALGDGKLSPGDYAMLIEDEEKRMNDIYAKAKEEDVYEMEIPTEDLIQMMINLRDHWTLLDAGTQKEIIQSMFRKITLEKKENGWQIVDLLTV</sequence>
<keyword evidence="1" id="KW-0229">DNA integration</keyword>
<dbReference type="Gene3D" id="3.40.50.1390">
    <property type="entry name" value="Resolvase, N-terminal catalytic domain"/>
    <property type="match status" value="1"/>
</dbReference>
<dbReference type="PANTHER" id="PTHR30461">
    <property type="entry name" value="DNA-INVERTASE FROM LAMBDOID PROPHAGE"/>
    <property type="match status" value="1"/>
</dbReference>
<evidence type="ECO:0000256" key="2">
    <source>
        <dbReference type="ARBA" id="ARBA00023125"/>
    </source>
</evidence>
<proteinExistence type="predicted"/>
<dbReference type="RefSeq" id="WP_111146820.1">
    <property type="nucleotide sequence ID" value="NZ_QKRB01000044.1"/>
</dbReference>
<dbReference type="SMART" id="SM00857">
    <property type="entry name" value="Resolvase"/>
    <property type="match status" value="1"/>
</dbReference>
<dbReference type="InterPro" id="IPR038109">
    <property type="entry name" value="DNA_bind_recomb_sf"/>
</dbReference>
<dbReference type="InterPro" id="IPR025827">
    <property type="entry name" value="Zn_ribbon_recom_dom"/>
</dbReference>
<name>A0A2W1LTS5_9BACL</name>
<dbReference type="InterPro" id="IPR050639">
    <property type="entry name" value="SSR_resolvase"/>
</dbReference>
<dbReference type="InterPro" id="IPR011109">
    <property type="entry name" value="DNA_bind_recombinase_dom"/>
</dbReference>
<dbReference type="GO" id="GO:0015074">
    <property type="term" value="P:DNA integration"/>
    <property type="evidence" value="ECO:0007669"/>
    <property type="project" value="UniProtKB-KW"/>
</dbReference>
<keyword evidence="9" id="KW-1185">Reference proteome</keyword>
<dbReference type="EMBL" id="QKRB01000044">
    <property type="protein sequence ID" value="PZD95191.1"/>
    <property type="molecule type" value="Genomic_DNA"/>
</dbReference>
<evidence type="ECO:0008006" key="10">
    <source>
        <dbReference type="Google" id="ProtNLM"/>
    </source>
</evidence>
<accession>A0A2W1LTS5</accession>
<dbReference type="Proteomes" id="UP000249522">
    <property type="component" value="Unassembled WGS sequence"/>
</dbReference>
<evidence type="ECO:0000259" key="6">
    <source>
        <dbReference type="PROSITE" id="PS51736"/>
    </source>
</evidence>
<gene>
    <name evidence="8" type="ORF">DNH61_11570</name>
</gene>
<evidence type="ECO:0000256" key="4">
    <source>
        <dbReference type="PIRSR" id="PIRSR606118-50"/>
    </source>
</evidence>
<dbReference type="AlphaFoldDB" id="A0A2W1LTS5"/>
<dbReference type="CDD" id="cd00338">
    <property type="entry name" value="Ser_Recombinase"/>
    <property type="match status" value="1"/>
</dbReference>